<dbReference type="EMBL" id="AVOT02007089">
    <property type="protein sequence ID" value="MBW0483139.1"/>
    <property type="molecule type" value="Genomic_DNA"/>
</dbReference>
<keyword evidence="3" id="KW-1185">Reference proteome</keyword>
<evidence type="ECO:0000313" key="3">
    <source>
        <dbReference type="Proteomes" id="UP000765509"/>
    </source>
</evidence>
<comment type="caution">
    <text evidence="2">The sequence shown here is derived from an EMBL/GenBank/DDBJ whole genome shotgun (WGS) entry which is preliminary data.</text>
</comment>
<protein>
    <submittedName>
        <fullName evidence="2">Uncharacterized protein</fullName>
    </submittedName>
</protein>
<feature type="region of interest" description="Disordered" evidence="1">
    <location>
        <begin position="130"/>
        <end position="156"/>
    </location>
</feature>
<proteinExistence type="predicted"/>
<dbReference type="AlphaFoldDB" id="A0A9Q3CFL0"/>
<organism evidence="2 3">
    <name type="scientific">Austropuccinia psidii MF-1</name>
    <dbReference type="NCBI Taxonomy" id="1389203"/>
    <lineage>
        <taxon>Eukaryota</taxon>
        <taxon>Fungi</taxon>
        <taxon>Dikarya</taxon>
        <taxon>Basidiomycota</taxon>
        <taxon>Pucciniomycotina</taxon>
        <taxon>Pucciniomycetes</taxon>
        <taxon>Pucciniales</taxon>
        <taxon>Sphaerophragmiaceae</taxon>
        <taxon>Austropuccinia</taxon>
    </lineage>
</organism>
<feature type="compositionally biased region" description="Basic and acidic residues" evidence="1">
    <location>
        <begin position="144"/>
        <end position="156"/>
    </location>
</feature>
<name>A0A9Q3CFL0_9BASI</name>
<reference evidence="2" key="1">
    <citation type="submission" date="2021-03" db="EMBL/GenBank/DDBJ databases">
        <title>Draft genome sequence of rust myrtle Austropuccinia psidii MF-1, a brazilian biotype.</title>
        <authorList>
            <person name="Quecine M.C."/>
            <person name="Pachon D.M.R."/>
            <person name="Bonatelli M.L."/>
            <person name="Correr F.H."/>
            <person name="Franceschini L.M."/>
            <person name="Leite T.F."/>
            <person name="Margarido G.R.A."/>
            <person name="Almeida C.A."/>
            <person name="Ferrarezi J.A."/>
            <person name="Labate C.A."/>
        </authorList>
    </citation>
    <scope>NUCLEOTIDE SEQUENCE</scope>
    <source>
        <strain evidence="2">MF-1</strain>
    </source>
</reference>
<dbReference type="Proteomes" id="UP000765509">
    <property type="component" value="Unassembled WGS sequence"/>
</dbReference>
<feature type="compositionally biased region" description="Polar residues" evidence="1">
    <location>
        <begin position="58"/>
        <end position="89"/>
    </location>
</feature>
<gene>
    <name evidence="2" type="ORF">O181_022854</name>
</gene>
<evidence type="ECO:0000313" key="2">
    <source>
        <dbReference type="EMBL" id="MBW0483139.1"/>
    </source>
</evidence>
<accession>A0A9Q3CFL0</accession>
<sequence>MENKIFNLTSHWEELWKGLWKIFLGEISFKDLMEITKGWNTNKQFKVFEEREAKIRWNQATTQPKKQPWSQKENIPTPSGSQGVDQATSPVALHNPESSKLVAKRISDHYYNNFSKEKKKFYAIEQVPEEAIEENSESEPMGDAIRESSYDEKDPI</sequence>
<evidence type="ECO:0000256" key="1">
    <source>
        <dbReference type="SAM" id="MobiDB-lite"/>
    </source>
</evidence>
<feature type="region of interest" description="Disordered" evidence="1">
    <location>
        <begin position="57"/>
        <end position="98"/>
    </location>
</feature>